<evidence type="ECO:0000256" key="1">
    <source>
        <dbReference type="ARBA" id="ARBA00022801"/>
    </source>
</evidence>
<dbReference type="InterPro" id="IPR050300">
    <property type="entry name" value="GDXG_lipolytic_enzyme"/>
</dbReference>
<dbReference type="Proteomes" id="UP001390339">
    <property type="component" value="Unassembled WGS sequence"/>
</dbReference>
<gene>
    <name evidence="3" type="ORF">PGQ11_006480</name>
</gene>
<dbReference type="Gene3D" id="3.40.50.1820">
    <property type="entry name" value="alpha/beta hydrolase"/>
    <property type="match status" value="1"/>
</dbReference>
<proteinExistence type="predicted"/>
<dbReference type="GO" id="GO:0016787">
    <property type="term" value="F:hydrolase activity"/>
    <property type="evidence" value="ECO:0007669"/>
    <property type="project" value="UniProtKB-KW"/>
</dbReference>
<dbReference type="PANTHER" id="PTHR48081">
    <property type="entry name" value="AB HYDROLASE SUPERFAMILY PROTEIN C4A8.06C"/>
    <property type="match status" value="1"/>
</dbReference>
<feature type="domain" description="Alpha/beta hydrolase fold-3" evidence="2">
    <location>
        <begin position="73"/>
        <end position="257"/>
    </location>
</feature>
<dbReference type="Pfam" id="PF07859">
    <property type="entry name" value="Abhydrolase_3"/>
    <property type="match status" value="1"/>
</dbReference>
<dbReference type="SUPFAM" id="SSF53474">
    <property type="entry name" value="alpha/beta-Hydrolases"/>
    <property type="match status" value="1"/>
</dbReference>
<evidence type="ECO:0000259" key="2">
    <source>
        <dbReference type="Pfam" id="PF07859"/>
    </source>
</evidence>
<dbReference type="InterPro" id="IPR013094">
    <property type="entry name" value="AB_hydrolase_3"/>
</dbReference>
<organism evidence="3 4">
    <name type="scientific">Apiospora arundinis</name>
    <dbReference type="NCBI Taxonomy" id="335852"/>
    <lineage>
        <taxon>Eukaryota</taxon>
        <taxon>Fungi</taxon>
        <taxon>Dikarya</taxon>
        <taxon>Ascomycota</taxon>
        <taxon>Pezizomycotina</taxon>
        <taxon>Sordariomycetes</taxon>
        <taxon>Xylariomycetidae</taxon>
        <taxon>Amphisphaeriales</taxon>
        <taxon>Apiosporaceae</taxon>
        <taxon>Apiospora</taxon>
    </lineage>
</organism>
<reference evidence="3 4" key="1">
    <citation type="journal article" date="2024" name="IMA Fungus">
        <title>Apiospora arundinis, a panoply of carbohydrate-active enzymes and secondary metabolites.</title>
        <authorList>
            <person name="Sorensen T."/>
            <person name="Petersen C."/>
            <person name="Muurmann A.T."/>
            <person name="Christiansen J.V."/>
            <person name="Brundto M.L."/>
            <person name="Overgaard C.K."/>
            <person name="Boysen A.T."/>
            <person name="Wollenberg R.D."/>
            <person name="Larsen T.O."/>
            <person name="Sorensen J.L."/>
            <person name="Nielsen K.L."/>
            <person name="Sondergaard T.E."/>
        </authorList>
    </citation>
    <scope>NUCLEOTIDE SEQUENCE [LARGE SCALE GENOMIC DNA]</scope>
    <source>
        <strain evidence="3 4">AAU 773</strain>
    </source>
</reference>
<protein>
    <submittedName>
        <fullName evidence="3">Alpha/Beta hydrolase protein</fullName>
    </submittedName>
</protein>
<comment type="caution">
    <text evidence="3">The sequence shown here is derived from an EMBL/GenBank/DDBJ whole genome shotgun (WGS) entry which is preliminary data.</text>
</comment>
<accession>A0ABR2IST6</accession>
<keyword evidence="1 3" id="KW-0378">Hydrolase</keyword>
<sequence>MPTLLHRLGRYLRIWAFKAFVAALLLVWRAVDPLPAQCAPTMVKTYPVLPKLRHRIFIPPSYEAHKQPLPLYLNIHGGGWTVMDAADDDEFCSYVAATFGVVVVSIAYHLAPQSPFPGPVDNVAAIASAAIADPALPIDRRRIAIGGFSAGGNLALAVSQKPELRSLIRAAVSFFAPLDMATPVSQKLEGRLRLDKPDMLAAFLEIFNDAYIPRGTDLTNPLLSPLYAERDKLPPWLYVIGAEEDCLCKDSQAFAVKASGLPGDSKTLDSDSWEVGKVRWELMRGMAHNFTHLKQRKEVDETRRRHANAALYARIFKWLENGPWA</sequence>
<dbReference type="InterPro" id="IPR029058">
    <property type="entry name" value="AB_hydrolase_fold"/>
</dbReference>
<evidence type="ECO:0000313" key="3">
    <source>
        <dbReference type="EMBL" id="KAK8867902.1"/>
    </source>
</evidence>
<dbReference type="EMBL" id="JAPCWZ010000004">
    <property type="protein sequence ID" value="KAK8867902.1"/>
    <property type="molecule type" value="Genomic_DNA"/>
</dbReference>
<keyword evidence="4" id="KW-1185">Reference proteome</keyword>
<name>A0ABR2IST6_9PEZI</name>
<evidence type="ECO:0000313" key="4">
    <source>
        <dbReference type="Proteomes" id="UP001390339"/>
    </source>
</evidence>
<dbReference type="PANTHER" id="PTHR48081:SF8">
    <property type="entry name" value="ALPHA_BETA HYDROLASE FOLD-3 DOMAIN-CONTAINING PROTEIN-RELATED"/>
    <property type="match status" value="1"/>
</dbReference>